<evidence type="ECO:0000313" key="10">
    <source>
        <dbReference type="Proteomes" id="UP000252479"/>
    </source>
</evidence>
<protein>
    <submittedName>
        <fullName evidence="9">Dyp-type peroxidase</fullName>
    </submittedName>
</protein>
<dbReference type="AlphaFoldDB" id="A0A368LLP3"/>
<feature type="domain" description="Dyp-type peroxidase N-terminal" evidence="7">
    <location>
        <begin position="5"/>
        <end position="132"/>
    </location>
</feature>
<evidence type="ECO:0000259" key="8">
    <source>
        <dbReference type="Pfam" id="PF20628"/>
    </source>
</evidence>
<dbReference type="EMBL" id="QPGL01000001">
    <property type="protein sequence ID" value="RCS72829.1"/>
    <property type="molecule type" value="Genomic_DNA"/>
</dbReference>
<keyword evidence="2 9" id="KW-0575">Peroxidase</keyword>
<keyword evidence="3" id="KW-0479">Metal-binding</keyword>
<evidence type="ECO:0000256" key="6">
    <source>
        <dbReference type="ARBA" id="ARBA00025737"/>
    </source>
</evidence>
<dbReference type="NCBIfam" id="TIGR01413">
    <property type="entry name" value="Dyp_perox_fam"/>
    <property type="match status" value="1"/>
</dbReference>
<dbReference type="GO" id="GO:0005829">
    <property type="term" value="C:cytosol"/>
    <property type="evidence" value="ECO:0007669"/>
    <property type="project" value="TreeGrafter"/>
</dbReference>
<dbReference type="PROSITE" id="PS51404">
    <property type="entry name" value="DYP_PEROXIDASE"/>
    <property type="match status" value="1"/>
</dbReference>
<keyword evidence="5" id="KW-0408">Iron</keyword>
<evidence type="ECO:0000259" key="7">
    <source>
        <dbReference type="Pfam" id="PF04261"/>
    </source>
</evidence>
<evidence type="ECO:0000256" key="2">
    <source>
        <dbReference type="ARBA" id="ARBA00022559"/>
    </source>
</evidence>
<dbReference type="Pfam" id="PF20628">
    <property type="entry name" value="Dyp_perox_C"/>
    <property type="match status" value="1"/>
</dbReference>
<accession>A0A368LLP3</accession>
<evidence type="ECO:0000256" key="5">
    <source>
        <dbReference type="ARBA" id="ARBA00023004"/>
    </source>
</evidence>
<proteinExistence type="inferred from homology"/>
<dbReference type="InterPro" id="IPR011008">
    <property type="entry name" value="Dimeric_a/b-barrel"/>
</dbReference>
<comment type="cofactor">
    <cofactor evidence="1">
        <name>heme b</name>
        <dbReference type="ChEBI" id="CHEBI:60344"/>
    </cofactor>
</comment>
<dbReference type="GeneID" id="303188056"/>
<dbReference type="SUPFAM" id="SSF54909">
    <property type="entry name" value="Dimeric alpha+beta barrel"/>
    <property type="match status" value="1"/>
</dbReference>
<organism evidence="9 10">
    <name type="scientific">Vibrio casei</name>
    <dbReference type="NCBI Taxonomy" id="673372"/>
    <lineage>
        <taxon>Bacteria</taxon>
        <taxon>Pseudomonadati</taxon>
        <taxon>Pseudomonadota</taxon>
        <taxon>Gammaproteobacteria</taxon>
        <taxon>Vibrionales</taxon>
        <taxon>Vibrionaceae</taxon>
        <taxon>Vibrio</taxon>
    </lineage>
</organism>
<keyword evidence="4" id="KW-0560">Oxidoreductase</keyword>
<dbReference type="InterPro" id="IPR006314">
    <property type="entry name" value="Dyp_peroxidase"/>
</dbReference>
<dbReference type="Pfam" id="PF04261">
    <property type="entry name" value="Dyp_perox_N"/>
    <property type="match status" value="1"/>
</dbReference>
<evidence type="ECO:0000313" key="9">
    <source>
        <dbReference type="EMBL" id="RCS72829.1"/>
    </source>
</evidence>
<comment type="similarity">
    <text evidence="6">Belongs to the DyP-type peroxidase family.</text>
</comment>
<dbReference type="PANTHER" id="PTHR30521:SF0">
    <property type="entry name" value="DYP-TYPE PEROXIDASE FAMILY PROTEIN"/>
    <property type="match status" value="1"/>
</dbReference>
<dbReference type="GO" id="GO:0020037">
    <property type="term" value="F:heme binding"/>
    <property type="evidence" value="ECO:0007669"/>
    <property type="project" value="InterPro"/>
</dbReference>
<gene>
    <name evidence="9" type="ORF">CIK83_03960</name>
</gene>
<dbReference type="InterPro" id="IPR048327">
    <property type="entry name" value="Dyp_perox_N"/>
</dbReference>
<reference evidence="9 10" key="1">
    <citation type="journal article" date="2017" name="Elife">
        <title>Extensive horizontal gene transfer in cheese-associated bacteria.</title>
        <authorList>
            <person name="Bonham K.S."/>
            <person name="Wolfe B.E."/>
            <person name="Dutton R.J."/>
        </authorList>
    </citation>
    <scope>NUCLEOTIDE SEQUENCE [LARGE SCALE GENOMIC DNA]</scope>
    <source>
        <strain evidence="9 10">JB196</strain>
    </source>
</reference>
<dbReference type="GO" id="GO:0004601">
    <property type="term" value="F:peroxidase activity"/>
    <property type="evidence" value="ECO:0007669"/>
    <property type="project" value="UniProtKB-KW"/>
</dbReference>
<dbReference type="RefSeq" id="WP_086962617.1">
    <property type="nucleotide sequence ID" value="NZ_FUKS01000046.1"/>
</dbReference>
<feature type="domain" description="Dyp-type peroxidase C-terminal" evidence="8">
    <location>
        <begin position="135"/>
        <end position="292"/>
    </location>
</feature>
<sequence>MSHPQSAITPEANPFGLYCLFKIHSNHEKVLQHIKALPQLVSELNQQQAGANLVLSVAFTHQFWVKTNQPIPEELAPFVELGGGDFTAPATNVDVLLHCHSTRHDLHFYLLRKLMIEISDDVDVIDETYGYRYLDARDMTDFIDGTENPEGNGRYDVAIIPDGEFAGGSYVMVQRFIHDLPAWNRLSVSAQEKVIGRTKPDSIELDDVPPTSHVGRVDIKEDGKGLKMVRHSLPYGSVSGDHGLFFIAYCNRLHNFKVLLNSMYGETDGKTDTLLRFTTAITGAYFFAPSAQMLSELSIA</sequence>
<dbReference type="PANTHER" id="PTHR30521">
    <property type="entry name" value="DEFERROCHELATASE/PEROXIDASE"/>
    <property type="match status" value="1"/>
</dbReference>
<keyword evidence="10" id="KW-1185">Reference proteome</keyword>
<comment type="caution">
    <text evidence="9">The sequence shown here is derived from an EMBL/GenBank/DDBJ whole genome shotgun (WGS) entry which is preliminary data.</text>
</comment>
<dbReference type="Proteomes" id="UP000252479">
    <property type="component" value="Unassembled WGS sequence"/>
</dbReference>
<name>A0A368LLP3_9VIBR</name>
<dbReference type="GO" id="GO:0046872">
    <property type="term" value="F:metal ion binding"/>
    <property type="evidence" value="ECO:0007669"/>
    <property type="project" value="UniProtKB-KW"/>
</dbReference>
<evidence type="ECO:0000256" key="3">
    <source>
        <dbReference type="ARBA" id="ARBA00022723"/>
    </source>
</evidence>
<evidence type="ECO:0000256" key="4">
    <source>
        <dbReference type="ARBA" id="ARBA00023002"/>
    </source>
</evidence>
<evidence type="ECO:0000256" key="1">
    <source>
        <dbReference type="ARBA" id="ARBA00001970"/>
    </source>
</evidence>
<dbReference type="InterPro" id="IPR048328">
    <property type="entry name" value="Dyp_perox_C"/>
</dbReference>